<feature type="region of interest" description="Disordered" evidence="1">
    <location>
        <begin position="198"/>
        <end position="227"/>
    </location>
</feature>
<feature type="compositionally biased region" description="Basic and acidic residues" evidence="1">
    <location>
        <begin position="127"/>
        <end position="136"/>
    </location>
</feature>
<dbReference type="AlphaFoldDB" id="A0AAD7C8K6"/>
<feature type="compositionally biased region" description="Basic and acidic residues" evidence="1">
    <location>
        <begin position="30"/>
        <end position="43"/>
    </location>
</feature>
<feature type="region of interest" description="Disordered" evidence="1">
    <location>
        <begin position="279"/>
        <end position="323"/>
    </location>
</feature>
<accession>A0AAD7C8K6</accession>
<name>A0AAD7C8K6_9AGAR</name>
<dbReference type="Proteomes" id="UP001221142">
    <property type="component" value="Unassembled WGS sequence"/>
</dbReference>
<keyword evidence="3" id="KW-1185">Reference proteome</keyword>
<dbReference type="EMBL" id="JARKIF010000004">
    <property type="protein sequence ID" value="KAJ7641820.1"/>
    <property type="molecule type" value="Genomic_DNA"/>
</dbReference>
<protein>
    <submittedName>
        <fullName evidence="2">Uncharacterized protein</fullName>
    </submittedName>
</protein>
<gene>
    <name evidence="2" type="ORF">FB45DRAFT_1000335</name>
</gene>
<feature type="region of interest" description="Disordered" evidence="1">
    <location>
        <begin position="30"/>
        <end position="64"/>
    </location>
</feature>
<evidence type="ECO:0000256" key="1">
    <source>
        <dbReference type="SAM" id="MobiDB-lite"/>
    </source>
</evidence>
<organism evidence="2 3">
    <name type="scientific">Roridomyces roridus</name>
    <dbReference type="NCBI Taxonomy" id="1738132"/>
    <lineage>
        <taxon>Eukaryota</taxon>
        <taxon>Fungi</taxon>
        <taxon>Dikarya</taxon>
        <taxon>Basidiomycota</taxon>
        <taxon>Agaricomycotina</taxon>
        <taxon>Agaricomycetes</taxon>
        <taxon>Agaricomycetidae</taxon>
        <taxon>Agaricales</taxon>
        <taxon>Marasmiineae</taxon>
        <taxon>Mycenaceae</taxon>
        <taxon>Roridomyces</taxon>
    </lineage>
</organism>
<feature type="region of interest" description="Disordered" evidence="1">
    <location>
        <begin position="111"/>
        <end position="136"/>
    </location>
</feature>
<feature type="compositionally biased region" description="Basic and acidic residues" evidence="1">
    <location>
        <begin position="198"/>
        <end position="208"/>
    </location>
</feature>
<proteinExistence type="predicted"/>
<comment type="caution">
    <text evidence="2">The sequence shown here is derived from an EMBL/GenBank/DDBJ whole genome shotgun (WGS) entry which is preliminary data.</text>
</comment>
<reference evidence="2" key="1">
    <citation type="submission" date="2023-03" db="EMBL/GenBank/DDBJ databases">
        <title>Massive genome expansion in bonnet fungi (Mycena s.s.) driven by repeated elements and novel gene families across ecological guilds.</title>
        <authorList>
            <consortium name="Lawrence Berkeley National Laboratory"/>
            <person name="Harder C.B."/>
            <person name="Miyauchi S."/>
            <person name="Viragh M."/>
            <person name="Kuo A."/>
            <person name="Thoen E."/>
            <person name="Andreopoulos B."/>
            <person name="Lu D."/>
            <person name="Skrede I."/>
            <person name="Drula E."/>
            <person name="Henrissat B."/>
            <person name="Morin E."/>
            <person name="Kohler A."/>
            <person name="Barry K."/>
            <person name="LaButti K."/>
            <person name="Morin E."/>
            <person name="Salamov A."/>
            <person name="Lipzen A."/>
            <person name="Mereny Z."/>
            <person name="Hegedus B."/>
            <person name="Baldrian P."/>
            <person name="Stursova M."/>
            <person name="Weitz H."/>
            <person name="Taylor A."/>
            <person name="Grigoriev I.V."/>
            <person name="Nagy L.G."/>
            <person name="Martin F."/>
            <person name="Kauserud H."/>
        </authorList>
    </citation>
    <scope>NUCLEOTIDE SEQUENCE</scope>
    <source>
        <strain evidence="2">9284</strain>
    </source>
</reference>
<sequence>MAAAESCACCSAPNKPKYLQVIKERGRLREVKRGATDAGEKLSYHPVTLDHPGEGPQPKGKRYRGAVGDLSSLSRTLVEESINNGNYLQTDEQAPDPGSIAYKGPEFNGRDIRHDSGCHPGTAPHGGPEREVKDSERTLQPIASCQQLFRQSSFPVELSKGAYLQSSTGAKAMRGYGVRKEPAIWRGSDVCGTLNITKSDRSSQETHRAPQSVAAPGEARETSSGTLDIAGGTEEALKFTLAGGAYARADGFVVVDSMRAILWKSSNGRTLFFPGDAVDSSERGGVISGRPVRMRHEPGGYSRNDGDWEKGSAKASEGRQGCE</sequence>
<feature type="compositionally biased region" description="Basic and acidic residues" evidence="1">
    <location>
        <begin position="294"/>
        <end position="323"/>
    </location>
</feature>
<evidence type="ECO:0000313" key="2">
    <source>
        <dbReference type="EMBL" id="KAJ7641820.1"/>
    </source>
</evidence>
<evidence type="ECO:0000313" key="3">
    <source>
        <dbReference type="Proteomes" id="UP001221142"/>
    </source>
</evidence>